<proteinExistence type="predicted"/>
<dbReference type="Proteomes" id="UP000070195">
    <property type="component" value="Unassembled WGS sequence"/>
</dbReference>
<reference evidence="1 2" key="1">
    <citation type="journal article" date="2016" name="Sci. Rep.">
        <title>Metabolic traits of an uncultured archaeal lineage -MSBL1- from brine pools of the Red Sea.</title>
        <authorList>
            <person name="Mwirichia R."/>
            <person name="Alam I."/>
            <person name="Rashid M."/>
            <person name="Vinu M."/>
            <person name="Ba-Alawi W."/>
            <person name="Anthony Kamau A."/>
            <person name="Kamanda Ngugi D."/>
            <person name="Goker M."/>
            <person name="Klenk H.P."/>
            <person name="Bajic V."/>
            <person name="Stingl U."/>
        </authorList>
    </citation>
    <scope>NUCLEOTIDE SEQUENCE [LARGE SCALE GENOMIC DNA]</scope>
    <source>
        <strain evidence="1">SCGC-AAA259D18</strain>
    </source>
</reference>
<name>A0A133UBE3_9EURY</name>
<dbReference type="EMBL" id="LHXM01000021">
    <property type="protein sequence ID" value="KXA91521.1"/>
    <property type="molecule type" value="Genomic_DNA"/>
</dbReference>
<sequence>MQKKGSPNTSDHTIFAGEVVAAHISEGTEKIHTVEGWSRNGARRFQDHVRNQVPISLIILREKSEKITPERIDFRAKVQQQVSKKDPAIEGIPFQPSSLFGTSYHHNNICQKRHPPISQTVIS</sequence>
<organism evidence="1 2">
    <name type="scientific">candidate division MSBL1 archaeon SCGC-AAA259D18</name>
    <dbReference type="NCBI Taxonomy" id="1698262"/>
    <lineage>
        <taxon>Archaea</taxon>
        <taxon>Methanobacteriati</taxon>
        <taxon>Methanobacteriota</taxon>
        <taxon>candidate division MSBL1</taxon>
    </lineage>
</organism>
<keyword evidence="2" id="KW-1185">Reference proteome</keyword>
<comment type="caution">
    <text evidence="1">The sequence shown here is derived from an EMBL/GenBank/DDBJ whole genome shotgun (WGS) entry which is preliminary data.</text>
</comment>
<gene>
    <name evidence="1" type="ORF">AKJ63_01345</name>
</gene>
<dbReference type="AlphaFoldDB" id="A0A133UBE3"/>
<accession>A0A133UBE3</accession>
<evidence type="ECO:0000313" key="1">
    <source>
        <dbReference type="EMBL" id="KXA91521.1"/>
    </source>
</evidence>
<evidence type="ECO:0000313" key="2">
    <source>
        <dbReference type="Proteomes" id="UP000070195"/>
    </source>
</evidence>
<protein>
    <submittedName>
        <fullName evidence="1">Uncharacterized protein</fullName>
    </submittedName>
</protein>